<dbReference type="InterPro" id="IPR006652">
    <property type="entry name" value="Kelch_1"/>
</dbReference>
<sequence>MNSQVEPPEKRKRKRKRTRTRKRTSKKKTTNMSPSYSSPCPSFSSLPDEILVDCLARISSSYYPTLSIVSKSFRSIISSADLKAARSHIGNTEQWLYVCLYDSSFHIHQWYRLLLNNPNRTRPDSMIKKNNKTTGQLLVPVTFNYSSNLPTVSESTIAVGSEIYVIGGPVDYAPSSAVRVIDCCSNTWRDAPSMNVARNNAATCFHHGKIYVMGGCQGSEDESWAEVLDTKTQTWERLTDPGTEIRKSPINGIREIEGKIKFGGLDDKVYCYDTKQCGWEHCVNEMAIFSKSECVMGNISYGFWNMRLLWCDIMNGYWEEVEGLDALVEMYMRNGSSSGFTTKLIGCGGKLLVIWQGYMSHDLDDTKKIWCAEIAIVKRYEGQLWGIVEKVDDLRTVTESCQLLHCLVVSV</sequence>
<keyword evidence="4" id="KW-1185">Reference proteome</keyword>
<reference evidence="4" key="1">
    <citation type="journal article" date="2013" name="Nat. Genet.">
        <title>The Capsella rubella genome and the genomic consequences of rapid mating system evolution.</title>
        <authorList>
            <person name="Slotte T."/>
            <person name="Hazzouri K.M."/>
            <person name="Agren J.A."/>
            <person name="Koenig D."/>
            <person name="Maumus F."/>
            <person name="Guo Y.L."/>
            <person name="Steige K."/>
            <person name="Platts A.E."/>
            <person name="Escobar J.S."/>
            <person name="Newman L.K."/>
            <person name="Wang W."/>
            <person name="Mandakova T."/>
            <person name="Vello E."/>
            <person name="Smith L.M."/>
            <person name="Henz S.R."/>
            <person name="Steffen J."/>
            <person name="Takuno S."/>
            <person name="Brandvain Y."/>
            <person name="Coop G."/>
            <person name="Andolfatto P."/>
            <person name="Hu T.T."/>
            <person name="Blanchette M."/>
            <person name="Clark R.M."/>
            <person name="Quesneville H."/>
            <person name="Nordborg M."/>
            <person name="Gaut B.S."/>
            <person name="Lysak M.A."/>
            <person name="Jenkins J."/>
            <person name="Grimwood J."/>
            <person name="Chapman J."/>
            <person name="Prochnik S."/>
            <person name="Shu S."/>
            <person name="Rokhsar D."/>
            <person name="Schmutz J."/>
            <person name="Weigel D."/>
            <person name="Wright S.I."/>
        </authorList>
    </citation>
    <scope>NUCLEOTIDE SEQUENCE [LARGE SCALE GENOMIC DNA]</scope>
    <source>
        <strain evidence="4">cv. Monte Gargano</strain>
    </source>
</reference>
<dbReference type="CDD" id="cd22152">
    <property type="entry name" value="F-box_AtAFR-like"/>
    <property type="match status" value="1"/>
</dbReference>
<dbReference type="SMART" id="SM00256">
    <property type="entry name" value="FBOX"/>
    <property type="match status" value="1"/>
</dbReference>
<dbReference type="KEGG" id="crb:17878380"/>
<name>R0H1L1_9BRAS</name>
<gene>
    <name evidence="3" type="ORF">CARUB_v10007041mg</name>
</gene>
<dbReference type="OrthoDB" id="1081414at2759"/>
<evidence type="ECO:0000259" key="2">
    <source>
        <dbReference type="SMART" id="SM00256"/>
    </source>
</evidence>
<dbReference type="Pfam" id="PF25210">
    <property type="entry name" value="Kelch_FKB95"/>
    <property type="match status" value="1"/>
</dbReference>
<dbReference type="AlphaFoldDB" id="R0H1L1"/>
<dbReference type="SUPFAM" id="SSF117281">
    <property type="entry name" value="Kelch motif"/>
    <property type="match status" value="1"/>
</dbReference>
<dbReference type="SUPFAM" id="SSF81383">
    <property type="entry name" value="F-box domain"/>
    <property type="match status" value="1"/>
</dbReference>
<evidence type="ECO:0000313" key="3">
    <source>
        <dbReference type="EMBL" id="EOA18490.1"/>
    </source>
</evidence>
<dbReference type="Gene3D" id="2.120.10.80">
    <property type="entry name" value="Kelch-type beta propeller"/>
    <property type="match status" value="1"/>
</dbReference>
<dbReference type="InterPro" id="IPR036047">
    <property type="entry name" value="F-box-like_dom_sf"/>
</dbReference>
<dbReference type="InterPro" id="IPR001810">
    <property type="entry name" value="F-box_dom"/>
</dbReference>
<dbReference type="InterPro" id="IPR015915">
    <property type="entry name" value="Kelch-typ_b-propeller"/>
</dbReference>
<dbReference type="eggNOG" id="KOG1072">
    <property type="taxonomic scope" value="Eukaryota"/>
</dbReference>
<evidence type="ECO:0000313" key="4">
    <source>
        <dbReference type="Proteomes" id="UP000029121"/>
    </source>
</evidence>
<feature type="compositionally biased region" description="Basic residues" evidence="1">
    <location>
        <begin position="10"/>
        <end position="29"/>
    </location>
</feature>
<dbReference type="PANTHER" id="PTHR24414:SF91">
    <property type="entry name" value="(RAPE) HYPOTHETICAL PROTEIN"/>
    <property type="match status" value="1"/>
</dbReference>
<feature type="domain" description="F-box" evidence="2">
    <location>
        <begin position="46"/>
        <end position="86"/>
    </location>
</feature>
<dbReference type="EMBL" id="KB870811">
    <property type="protein sequence ID" value="EOA18490.1"/>
    <property type="molecule type" value="Genomic_DNA"/>
</dbReference>
<dbReference type="InterPro" id="IPR050354">
    <property type="entry name" value="F-box/kelch-repeat_ARATH"/>
</dbReference>
<dbReference type="Pfam" id="PF00646">
    <property type="entry name" value="F-box"/>
    <property type="match status" value="1"/>
</dbReference>
<accession>R0H1L1</accession>
<feature type="compositionally biased region" description="Low complexity" evidence="1">
    <location>
        <begin position="33"/>
        <end position="42"/>
    </location>
</feature>
<dbReference type="PANTHER" id="PTHR24414">
    <property type="entry name" value="F-BOX/KELCH-REPEAT PROTEIN SKIP4"/>
    <property type="match status" value="1"/>
</dbReference>
<feature type="region of interest" description="Disordered" evidence="1">
    <location>
        <begin position="1"/>
        <end position="42"/>
    </location>
</feature>
<evidence type="ECO:0000256" key="1">
    <source>
        <dbReference type="SAM" id="MobiDB-lite"/>
    </source>
</evidence>
<dbReference type="Proteomes" id="UP000029121">
    <property type="component" value="Unassembled WGS sequence"/>
</dbReference>
<proteinExistence type="predicted"/>
<organism evidence="3 4">
    <name type="scientific">Capsella rubella</name>
    <dbReference type="NCBI Taxonomy" id="81985"/>
    <lineage>
        <taxon>Eukaryota</taxon>
        <taxon>Viridiplantae</taxon>
        <taxon>Streptophyta</taxon>
        <taxon>Embryophyta</taxon>
        <taxon>Tracheophyta</taxon>
        <taxon>Spermatophyta</taxon>
        <taxon>Magnoliopsida</taxon>
        <taxon>eudicotyledons</taxon>
        <taxon>Gunneridae</taxon>
        <taxon>Pentapetalae</taxon>
        <taxon>rosids</taxon>
        <taxon>malvids</taxon>
        <taxon>Brassicales</taxon>
        <taxon>Brassicaceae</taxon>
        <taxon>Camelineae</taxon>
        <taxon>Capsella</taxon>
    </lineage>
</organism>
<protein>
    <recommendedName>
        <fullName evidence="2">F-box domain-containing protein</fullName>
    </recommendedName>
</protein>
<dbReference type="SMART" id="SM00612">
    <property type="entry name" value="Kelch"/>
    <property type="match status" value="2"/>
</dbReference>
<dbReference type="InterPro" id="IPR057499">
    <property type="entry name" value="Kelch_FKB95"/>
</dbReference>